<organism evidence="2 3">
    <name type="scientific">Trypanosoma cruzi</name>
    <dbReference type="NCBI Taxonomy" id="5693"/>
    <lineage>
        <taxon>Eukaryota</taxon>
        <taxon>Discoba</taxon>
        <taxon>Euglenozoa</taxon>
        <taxon>Kinetoplastea</taxon>
        <taxon>Metakinetoplastina</taxon>
        <taxon>Trypanosomatida</taxon>
        <taxon>Trypanosomatidae</taxon>
        <taxon>Trypanosoma</taxon>
        <taxon>Schizotrypanum</taxon>
    </lineage>
</organism>
<dbReference type="VEuPathDB" id="TriTrypDB:TCSYLVIO_002069"/>
<evidence type="ECO:0000313" key="3">
    <source>
        <dbReference type="Proteomes" id="UP000246078"/>
    </source>
</evidence>
<dbReference type="VEuPathDB" id="TriTrypDB:C4B63_51g109"/>
<gene>
    <name evidence="2" type="ORF">C3747_37g189</name>
</gene>
<dbReference type="PANTHER" id="PTHR43224:SF1">
    <property type="entry name" value="AMIDINOTRANSFERASE"/>
    <property type="match status" value="1"/>
</dbReference>
<feature type="compositionally biased region" description="Basic and acidic residues" evidence="1">
    <location>
        <begin position="352"/>
        <end position="361"/>
    </location>
</feature>
<dbReference type="VEuPathDB" id="TriTrypDB:TcYC6_0101230"/>
<dbReference type="InterPro" id="IPR014541">
    <property type="entry name" value="Amdntrnsf_FN0238"/>
</dbReference>
<sequence>MSEVLLLLSMAPASNSGGSENPSMHSLSATRSLHLGDATFGEGIHPSVDDFQVKCVGLHQPPLHEEERHQRMLIMLECQLEFMTLVMWCFAIRMRIEKELLRGRMQSVQLQEATLQHRMTRFAHVEDRFGRPVRNPTCRLLLQDEFFEREHIALQETVEFLNVWARMIPARISMMQGPAFFAEVMASLRSQGHAAFFFGPNVLATAYPDKRLSALRKTVRGLKSDLATIHSEAEVLSFTLDEEFKDDEAEITLNAMKAGEEGEVLTGRDADYCANVMRLATKQMDELRGSLFRLTERLHETEQSLTSTKRSLLDEKEHSAHLQEILNATEEMAAAVASQCQLGSSRDNSSAQHEDVARQSRDAPSTYTKGVLQELRRSMLMLKKEVDWQKERAQRGFRDRDAVLEIVYTQVERLAALMPPSHSLNELKREDINMTNIASIMEEIIAGVMALKNDRSSNCVKDVQTPKTGPEEREVAAMKATIEQLRSTIELLLSEKGKAGDGRPAVASAAPPVPVLNSQADVLTMALRRLEEVRGEKIKLAHELEEMRRHPRLAGWRSRHETATAESEEEAEHDDNMWVQSVHRLSEANTLLQEELRLEREAGQSLRTKLKESERFITELQKQCRRLRLSGRIDVCEVIEQSGSDRDDDDEEEDSDDSGGDSTARITFEEKKQREVVKNTEGMGLGEQMSTEFYAQSHSPHSTVLTDTSCSLGPLVGALGSSHFMDQENHMACVRDQKRLVKALRGMHGIKLATLLIGKGSQLSLCNMHEILNMFIACSISLHTFFKGTGASAQVLRHVAVIYPLPPNEMPFLHWRRMLHPLKYQRGSSSKENNGPSVEVFDLCEEFQALGRYLRGCMDVCFSHDGRFMYALTSADSTVIARLCSSECLNIPDEHQFRFSAFLPKGMTLHRSGSTASGNGNGTVSNNVMSTGDSVQSPLPIDMLGWCGRGGICAWALDCMQFDSAAEKARFERHLKSEYRLVLSLSAKEVQHFVGGSVELMGLTVVGRTVSRLVMSLTAYEALSPPHRAQILQWYGGPQGILLLNVMNIESLTGAPLRRLLAMVQWHGRWPLSKTPPREALERFGFQPHQKQQRRP</sequence>
<dbReference type="VEuPathDB" id="TriTrypDB:TCSYLVIO_002070"/>
<dbReference type="VEuPathDB" id="TriTrypDB:ECC02_004254"/>
<feature type="compositionally biased region" description="Acidic residues" evidence="1">
    <location>
        <begin position="646"/>
        <end position="659"/>
    </location>
</feature>
<dbReference type="VEuPathDB" id="TriTrypDB:TCDM_06994"/>
<dbReference type="EMBL" id="PRFC01000037">
    <property type="protein sequence ID" value="PWV14379.1"/>
    <property type="molecule type" value="Genomic_DNA"/>
</dbReference>
<feature type="region of interest" description="Disordered" evidence="1">
    <location>
        <begin position="337"/>
        <end position="369"/>
    </location>
</feature>
<dbReference type="VEuPathDB" id="TriTrypDB:TcCLB.506177.60"/>
<dbReference type="AlphaFoldDB" id="A0A2V2X312"/>
<dbReference type="VEuPathDB" id="TriTrypDB:BCY84_13720"/>
<dbReference type="PANTHER" id="PTHR43224">
    <property type="entry name" value="AMIDINOTRANSFERASE"/>
    <property type="match status" value="1"/>
</dbReference>
<evidence type="ECO:0000313" key="2">
    <source>
        <dbReference type="EMBL" id="PWV14379.1"/>
    </source>
</evidence>
<dbReference type="Proteomes" id="UP000246078">
    <property type="component" value="Unassembled WGS sequence"/>
</dbReference>
<dbReference type="VEuPathDB" id="TriTrypDB:TcCL_NonESM04604"/>
<dbReference type="VEuPathDB" id="TriTrypDB:C3747_37g189"/>
<dbReference type="VEuPathDB" id="TriTrypDB:TcG_06569"/>
<dbReference type="VEuPathDB" id="TriTrypDB:TcCL_NonESM04603"/>
<proteinExistence type="predicted"/>
<dbReference type="VEuPathDB" id="TriTrypDB:TcCLB.506181.140"/>
<reference evidence="2 3" key="1">
    <citation type="journal article" date="2018" name="Microb. Genom.">
        <title>Expanding an expanded genome: long-read sequencing of Trypanosoma cruzi.</title>
        <authorList>
            <person name="Berna L."/>
            <person name="Rodriguez M."/>
            <person name="Chiribao M.L."/>
            <person name="Parodi-Talice A."/>
            <person name="Pita S."/>
            <person name="Rijo G."/>
            <person name="Alvarez-Valin F."/>
            <person name="Robello C."/>
        </authorList>
    </citation>
    <scope>NUCLEOTIDE SEQUENCE [LARGE SCALE GENOMIC DNA]</scope>
    <source>
        <strain evidence="2 3">TCC</strain>
    </source>
</reference>
<feature type="region of interest" description="Disordered" evidence="1">
    <location>
        <begin position="555"/>
        <end position="575"/>
    </location>
</feature>
<feature type="compositionally biased region" description="Polar residues" evidence="1">
    <location>
        <begin position="338"/>
        <end position="351"/>
    </location>
</feature>
<name>A0A2V2X312_TRYCR</name>
<accession>A0A2V2X312</accession>
<dbReference type="VEuPathDB" id="TriTrypDB:Tc_MARK_1227"/>
<protein>
    <submittedName>
        <fullName evidence="2">Uncharacterized protein</fullName>
    </submittedName>
</protein>
<dbReference type="VEuPathDB" id="TriTrypDB:TcBrA4_0073120"/>
<evidence type="ECO:0000256" key="1">
    <source>
        <dbReference type="SAM" id="MobiDB-lite"/>
    </source>
</evidence>
<feature type="region of interest" description="Disordered" evidence="1">
    <location>
        <begin position="640"/>
        <end position="668"/>
    </location>
</feature>
<comment type="caution">
    <text evidence="2">The sequence shown here is derived from an EMBL/GenBank/DDBJ whole genome shotgun (WGS) entry which is preliminary data.</text>
</comment>